<protein>
    <recommendedName>
        <fullName evidence="7">Prolyl 4-hydroxylase alpha subunit domain-containing protein</fullName>
    </recommendedName>
</protein>
<dbReference type="AlphaFoldDB" id="A0AAD3DET4"/>
<accession>A0AAD3DET4</accession>
<evidence type="ECO:0000313" key="9">
    <source>
        <dbReference type="Proteomes" id="UP001054902"/>
    </source>
</evidence>
<dbReference type="Pfam" id="PF13640">
    <property type="entry name" value="2OG-FeII_Oxy_3"/>
    <property type="match status" value="1"/>
</dbReference>
<dbReference type="PANTHER" id="PTHR10869:SF229">
    <property type="entry name" value="PROLYL 4-HYDROXYLASE ALPHA SUBUNIT DOMAIN-CONTAINING PROTEIN"/>
    <property type="match status" value="1"/>
</dbReference>
<dbReference type="GO" id="GO:0031418">
    <property type="term" value="F:L-ascorbic acid binding"/>
    <property type="evidence" value="ECO:0007669"/>
    <property type="project" value="InterPro"/>
</dbReference>
<evidence type="ECO:0000256" key="6">
    <source>
        <dbReference type="SAM" id="MobiDB-lite"/>
    </source>
</evidence>
<dbReference type="SMART" id="SM00702">
    <property type="entry name" value="P4Hc"/>
    <property type="match status" value="1"/>
</dbReference>
<organism evidence="8 9">
    <name type="scientific">Chaetoceros tenuissimus</name>
    <dbReference type="NCBI Taxonomy" id="426638"/>
    <lineage>
        <taxon>Eukaryota</taxon>
        <taxon>Sar</taxon>
        <taxon>Stramenopiles</taxon>
        <taxon>Ochrophyta</taxon>
        <taxon>Bacillariophyta</taxon>
        <taxon>Coscinodiscophyceae</taxon>
        <taxon>Chaetocerotophycidae</taxon>
        <taxon>Chaetocerotales</taxon>
        <taxon>Chaetocerotaceae</taxon>
        <taxon>Chaetoceros</taxon>
    </lineage>
</organism>
<keyword evidence="4" id="KW-0560">Oxidoreductase</keyword>
<sequence length="400" mass="43509">MGNVPTSEVASSLYSSIEMSSTSPTHLQNLPPLAFTSPAGIRKKQSRNQPSLEDEQRFPTTNTNANINSVLTMTINPFEQSHNTHPLQQQHSTGISNVVPGLQGYTVQDNPHIQHVYNGVNPSYPNLQVISQNPPIFCVPDFLTSAECDFLVCVAQDCFTRAPVVGKGAGEVSKERTSSTCYLAREDLPEYFRKISLLTGKPIEHCELPQVGRYYPSEEYKSHFDAFDLSNEDGKRFASNGGQRVVTVLTYLNDVPQGGHTAFPALNMEVTPNKGMALVFFPATVDGLLDRNALHAAMPAVDVKYVSQVWIRQSNYEGVASKRIFTSPEQASLVQKSLAYAIAENSEAKNEVQPLQQNVAVNGAAATHLDNAVNGVAVPPSLNGIVSQSNPSLFSSLSNN</sequence>
<feature type="domain" description="Prolyl 4-hydroxylase alpha subunit" evidence="7">
    <location>
        <begin position="134"/>
        <end position="312"/>
    </location>
</feature>
<dbReference type="GO" id="GO:0005506">
    <property type="term" value="F:iron ion binding"/>
    <property type="evidence" value="ECO:0007669"/>
    <property type="project" value="InterPro"/>
</dbReference>
<feature type="region of interest" description="Disordered" evidence="6">
    <location>
        <begin position="21"/>
        <end position="66"/>
    </location>
</feature>
<dbReference type="EMBL" id="BLLK01000074">
    <property type="protein sequence ID" value="GFH61334.1"/>
    <property type="molecule type" value="Genomic_DNA"/>
</dbReference>
<evidence type="ECO:0000313" key="8">
    <source>
        <dbReference type="EMBL" id="GFH61334.1"/>
    </source>
</evidence>
<keyword evidence="2" id="KW-0479">Metal-binding</keyword>
<keyword evidence="5" id="KW-0408">Iron</keyword>
<name>A0AAD3DET4_9STRA</name>
<keyword evidence="3" id="KW-0223">Dioxygenase</keyword>
<evidence type="ECO:0000259" key="7">
    <source>
        <dbReference type="SMART" id="SM00702"/>
    </source>
</evidence>
<dbReference type="InterPro" id="IPR045054">
    <property type="entry name" value="P4HA-like"/>
</dbReference>
<evidence type="ECO:0000256" key="1">
    <source>
        <dbReference type="ARBA" id="ARBA00001961"/>
    </source>
</evidence>
<reference evidence="8 9" key="1">
    <citation type="journal article" date="2021" name="Sci. Rep.">
        <title>The genome of the diatom Chaetoceros tenuissimus carries an ancient integrated fragment of an extant virus.</title>
        <authorList>
            <person name="Hongo Y."/>
            <person name="Kimura K."/>
            <person name="Takaki Y."/>
            <person name="Yoshida Y."/>
            <person name="Baba S."/>
            <person name="Kobayashi G."/>
            <person name="Nagasaki K."/>
            <person name="Hano T."/>
            <person name="Tomaru Y."/>
        </authorList>
    </citation>
    <scope>NUCLEOTIDE SEQUENCE [LARGE SCALE GENOMIC DNA]</scope>
    <source>
        <strain evidence="8 9">NIES-3715</strain>
    </source>
</reference>
<dbReference type="GO" id="GO:0005783">
    <property type="term" value="C:endoplasmic reticulum"/>
    <property type="evidence" value="ECO:0007669"/>
    <property type="project" value="TreeGrafter"/>
</dbReference>
<dbReference type="GO" id="GO:0004656">
    <property type="term" value="F:procollagen-proline 4-dioxygenase activity"/>
    <property type="evidence" value="ECO:0007669"/>
    <property type="project" value="TreeGrafter"/>
</dbReference>
<evidence type="ECO:0000256" key="3">
    <source>
        <dbReference type="ARBA" id="ARBA00022964"/>
    </source>
</evidence>
<comment type="caution">
    <text evidence="8">The sequence shown here is derived from an EMBL/GenBank/DDBJ whole genome shotgun (WGS) entry which is preliminary data.</text>
</comment>
<gene>
    <name evidence="8" type="ORF">CTEN210_17810</name>
</gene>
<keyword evidence="9" id="KW-1185">Reference proteome</keyword>
<evidence type="ECO:0000256" key="2">
    <source>
        <dbReference type="ARBA" id="ARBA00022723"/>
    </source>
</evidence>
<dbReference type="Gene3D" id="2.60.120.620">
    <property type="entry name" value="q2cbj1_9rhob like domain"/>
    <property type="match status" value="1"/>
</dbReference>
<proteinExistence type="predicted"/>
<evidence type="ECO:0000256" key="5">
    <source>
        <dbReference type="ARBA" id="ARBA00023004"/>
    </source>
</evidence>
<dbReference type="InterPro" id="IPR006620">
    <property type="entry name" value="Pro_4_hyd_alph"/>
</dbReference>
<comment type="cofactor">
    <cofactor evidence="1">
        <name>L-ascorbate</name>
        <dbReference type="ChEBI" id="CHEBI:38290"/>
    </cofactor>
</comment>
<dbReference type="PANTHER" id="PTHR10869">
    <property type="entry name" value="PROLYL 4-HYDROXYLASE ALPHA SUBUNIT"/>
    <property type="match status" value="1"/>
</dbReference>
<dbReference type="Proteomes" id="UP001054902">
    <property type="component" value="Unassembled WGS sequence"/>
</dbReference>
<dbReference type="InterPro" id="IPR044862">
    <property type="entry name" value="Pro_4_hyd_alph_FE2OG_OXY"/>
</dbReference>
<evidence type="ECO:0000256" key="4">
    <source>
        <dbReference type="ARBA" id="ARBA00023002"/>
    </source>
</evidence>